<feature type="transmembrane region" description="Helical" evidence="1">
    <location>
        <begin position="298"/>
        <end position="324"/>
    </location>
</feature>
<keyword evidence="3" id="KW-1185">Reference proteome</keyword>
<evidence type="ECO:0008006" key="4">
    <source>
        <dbReference type="Google" id="ProtNLM"/>
    </source>
</evidence>
<protein>
    <recommendedName>
        <fullName evidence="4">Glycine zipper domain-containing protein</fullName>
    </recommendedName>
</protein>
<evidence type="ECO:0000313" key="3">
    <source>
        <dbReference type="Proteomes" id="UP000711736"/>
    </source>
</evidence>
<organism evidence="2 3">
    <name type="scientific">Bifidobacterium colobi</name>
    <dbReference type="NCBI Taxonomy" id="2809026"/>
    <lineage>
        <taxon>Bacteria</taxon>
        <taxon>Bacillati</taxon>
        <taxon>Actinomycetota</taxon>
        <taxon>Actinomycetes</taxon>
        <taxon>Bifidobacteriales</taxon>
        <taxon>Bifidobacteriaceae</taxon>
        <taxon>Bifidobacterium</taxon>
    </lineage>
</organism>
<feature type="transmembrane region" description="Helical" evidence="1">
    <location>
        <begin position="354"/>
        <end position="373"/>
    </location>
</feature>
<keyword evidence="1" id="KW-0812">Transmembrane</keyword>
<sequence length="429" mass="47603">MAIQAGGYSGLAYYGRNHARHSTRYWNFQKHGESWIKKVDSVGYATGDEYVPTLWPDDPPKITGSALGSSVGDIVRVGIKGSVGGSVVGGIFDYGATYNSRVDKYGEHDARQDAEWHAGITTASGVVGGVAGVAAGTVTGAIVGSSVPIVGTAVGAVVGCVVSTVLGNVATNMYDSHEHREGKRMLKIHRYYFMGASGQKLVAWDNKDKRFVAIDSYPKRLRRRLRRELKDKADNPIANQKPVAGRHGRSRTLLEDRYDKGVARMYLLILLFIIAMACIPLGLRYLPLNAIFPGTLPLPGIVIAFGLGLLLGWLMNVGYAAFLFSDDNETATMSQVTAAYLNSVSVMRRTLGSWWMRALLLWYMWGMLIWLVFNGWVTRQQWWRNEWVQNVFFTPLIALLAWGAIAMIQLWFLPHIKREKKQGNSVIRQ</sequence>
<proteinExistence type="predicted"/>
<keyword evidence="1" id="KW-0472">Membrane</keyword>
<keyword evidence="1" id="KW-1133">Transmembrane helix</keyword>
<gene>
    <name evidence="2" type="ORF">JS530_03025</name>
</gene>
<dbReference type="EMBL" id="JAFEJU010000002">
    <property type="protein sequence ID" value="MBT1174490.1"/>
    <property type="molecule type" value="Genomic_DNA"/>
</dbReference>
<evidence type="ECO:0000256" key="1">
    <source>
        <dbReference type="SAM" id="Phobius"/>
    </source>
</evidence>
<dbReference type="Proteomes" id="UP000711736">
    <property type="component" value="Unassembled WGS sequence"/>
</dbReference>
<comment type="caution">
    <text evidence="2">The sequence shown here is derived from an EMBL/GenBank/DDBJ whole genome shotgun (WGS) entry which is preliminary data.</text>
</comment>
<reference evidence="2 3" key="1">
    <citation type="journal article" date="2021" name="Environ. Microbiol.">
        <title>Genetic insights into the dark matter of the mammalian gut microbiota through targeted genome reconstruction.</title>
        <authorList>
            <person name="Lugli G.A."/>
            <person name="Alessandri G."/>
            <person name="Milani C."/>
            <person name="Viappiani A."/>
            <person name="Fontana F."/>
            <person name="Tarracchini C."/>
            <person name="Mancabelli L."/>
            <person name="Argentini C."/>
            <person name="Ruiz L."/>
            <person name="Margolles A."/>
            <person name="van Sinderen D."/>
            <person name="Turroni F."/>
            <person name="Ventura M."/>
        </authorList>
    </citation>
    <scope>NUCLEOTIDE SEQUENCE [LARGE SCALE GENOMIC DNA]</scope>
    <source>
        <strain evidence="2 3">LC6</strain>
    </source>
</reference>
<evidence type="ECO:0000313" key="2">
    <source>
        <dbReference type="EMBL" id="MBT1174490.1"/>
    </source>
</evidence>
<accession>A0ABS5UU33</accession>
<name>A0ABS5UU33_9BIFI</name>
<feature type="transmembrane region" description="Helical" evidence="1">
    <location>
        <begin position="265"/>
        <end position="286"/>
    </location>
</feature>
<feature type="transmembrane region" description="Helical" evidence="1">
    <location>
        <begin position="393"/>
        <end position="413"/>
    </location>
</feature>